<evidence type="ECO:0000256" key="5">
    <source>
        <dbReference type="ARBA" id="ARBA00022737"/>
    </source>
</evidence>
<evidence type="ECO:0000256" key="9">
    <source>
        <dbReference type="ARBA" id="ARBA00023274"/>
    </source>
</evidence>
<dbReference type="SUPFAM" id="SSF54928">
    <property type="entry name" value="RNA-binding domain, RBD"/>
    <property type="match status" value="1"/>
</dbReference>
<evidence type="ECO:0000256" key="2">
    <source>
        <dbReference type="ARBA" id="ARBA00007243"/>
    </source>
</evidence>
<dbReference type="Pfam" id="PF00076">
    <property type="entry name" value="RRM_1"/>
    <property type="match status" value="2"/>
</dbReference>
<evidence type="ECO:0000313" key="14">
    <source>
        <dbReference type="Proteomes" id="UP000800200"/>
    </source>
</evidence>
<evidence type="ECO:0000256" key="11">
    <source>
        <dbReference type="SAM" id="MobiDB-lite"/>
    </source>
</evidence>
<dbReference type="SMART" id="SM00360">
    <property type="entry name" value="RRM"/>
    <property type="match status" value="2"/>
</dbReference>
<feature type="domain" description="RRM" evidence="12">
    <location>
        <begin position="18"/>
        <end position="97"/>
    </location>
</feature>
<evidence type="ECO:0000256" key="8">
    <source>
        <dbReference type="ARBA" id="ARBA00023242"/>
    </source>
</evidence>
<feature type="region of interest" description="Disordered" evidence="11">
    <location>
        <begin position="97"/>
        <end position="160"/>
    </location>
</feature>
<keyword evidence="3" id="KW-0507">mRNA processing</keyword>
<accession>A0A6A6EB62</accession>
<reference evidence="13" key="1">
    <citation type="journal article" date="2020" name="Stud. Mycol.">
        <title>101 Dothideomycetes genomes: a test case for predicting lifestyles and emergence of pathogens.</title>
        <authorList>
            <person name="Haridas S."/>
            <person name="Albert R."/>
            <person name="Binder M."/>
            <person name="Bloem J."/>
            <person name="Labutti K."/>
            <person name="Salamov A."/>
            <person name="Andreopoulos B."/>
            <person name="Baker S."/>
            <person name="Barry K."/>
            <person name="Bills G."/>
            <person name="Bluhm B."/>
            <person name="Cannon C."/>
            <person name="Castanera R."/>
            <person name="Culley D."/>
            <person name="Daum C."/>
            <person name="Ezra D."/>
            <person name="Gonzalez J."/>
            <person name="Henrissat B."/>
            <person name="Kuo A."/>
            <person name="Liang C."/>
            <person name="Lipzen A."/>
            <person name="Lutzoni F."/>
            <person name="Magnuson J."/>
            <person name="Mondo S."/>
            <person name="Nolan M."/>
            <person name="Ohm R."/>
            <person name="Pangilinan J."/>
            <person name="Park H.-J."/>
            <person name="Ramirez L."/>
            <person name="Alfaro M."/>
            <person name="Sun H."/>
            <person name="Tritt A."/>
            <person name="Yoshinaga Y."/>
            <person name="Zwiers L.-H."/>
            <person name="Turgeon B."/>
            <person name="Goodwin S."/>
            <person name="Spatafora J."/>
            <person name="Crous P."/>
            <person name="Grigoriev I."/>
        </authorList>
    </citation>
    <scope>NUCLEOTIDE SEQUENCE</scope>
    <source>
        <strain evidence="13">CBS 207.26</strain>
    </source>
</reference>
<evidence type="ECO:0000259" key="12">
    <source>
        <dbReference type="PROSITE" id="PS50102"/>
    </source>
</evidence>
<proteinExistence type="inferred from homology"/>
<dbReference type="CDD" id="cd12246">
    <property type="entry name" value="RRM1_U1A_like"/>
    <property type="match status" value="1"/>
</dbReference>
<keyword evidence="8" id="KW-0539">Nucleus</keyword>
<gene>
    <name evidence="13" type="ORF">K469DRAFT_661001</name>
</gene>
<feature type="compositionally biased region" description="Basic and acidic residues" evidence="11">
    <location>
        <begin position="98"/>
        <end position="109"/>
    </location>
</feature>
<dbReference type="InterPro" id="IPR035979">
    <property type="entry name" value="RBD_domain_sf"/>
</dbReference>
<dbReference type="GO" id="GO:0003723">
    <property type="term" value="F:RNA binding"/>
    <property type="evidence" value="ECO:0007669"/>
    <property type="project" value="UniProtKB-UniRule"/>
</dbReference>
<evidence type="ECO:0000256" key="1">
    <source>
        <dbReference type="ARBA" id="ARBA00004123"/>
    </source>
</evidence>
<keyword evidence="6 10" id="KW-0694">RNA-binding</keyword>
<keyword evidence="5" id="KW-0677">Repeat</keyword>
<dbReference type="InterPro" id="IPR012677">
    <property type="entry name" value="Nucleotide-bd_a/b_plait_sf"/>
</dbReference>
<dbReference type="PANTHER" id="PTHR10501">
    <property type="entry name" value="U1 SMALL NUCLEAR RIBONUCLEOPROTEIN A/U2 SMALL NUCLEAR RIBONUCLEOPROTEIN B"/>
    <property type="match status" value="1"/>
</dbReference>
<comment type="similarity">
    <text evidence="2">Belongs to the RRM U1 A/B'' family.</text>
</comment>
<dbReference type="AlphaFoldDB" id="A0A6A6EB62"/>
<dbReference type="CDD" id="cd12247">
    <property type="entry name" value="RRM2_U1A_like"/>
    <property type="match status" value="1"/>
</dbReference>
<protein>
    <submittedName>
        <fullName evidence="13">Small nuclear ribonucleoprotein</fullName>
    </submittedName>
</protein>
<evidence type="ECO:0000256" key="6">
    <source>
        <dbReference type="ARBA" id="ARBA00022884"/>
    </source>
</evidence>
<evidence type="ECO:0000256" key="3">
    <source>
        <dbReference type="ARBA" id="ARBA00022664"/>
    </source>
</evidence>
<dbReference type="FunFam" id="3.30.70.330:FF:000039">
    <property type="entry name" value="U1 small nuclear ribonucleoprotein A"/>
    <property type="match status" value="1"/>
</dbReference>
<evidence type="ECO:0000256" key="7">
    <source>
        <dbReference type="ARBA" id="ARBA00023187"/>
    </source>
</evidence>
<keyword evidence="9 13" id="KW-0687">Ribonucleoprotein</keyword>
<keyword evidence="14" id="KW-1185">Reference proteome</keyword>
<evidence type="ECO:0000313" key="13">
    <source>
        <dbReference type="EMBL" id="KAF2188305.1"/>
    </source>
</evidence>
<dbReference type="GO" id="GO:0006397">
    <property type="term" value="P:mRNA processing"/>
    <property type="evidence" value="ECO:0007669"/>
    <property type="project" value="UniProtKB-KW"/>
</dbReference>
<dbReference type="EMBL" id="ML994624">
    <property type="protein sequence ID" value="KAF2188305.1"/>
    <property type="molecule type" value="Genomic_DNA"/>
</dbReference>
<dbReference type="GO" id="GO:0005681">
    <property type="term" value="C:spliceosomal complex"/>
    <property type="evidence" value="ECO:0007669"/>
    <property type="project" value="UniProtKB-KW"/>
</dbReference>
<keyword evidence="4" id="KW-0747">Spliceosome</keyword>
<dbReference type="PROSITE" id="PS50102">
    <property type="entry name" value="RRM"/>
    <property type="match status" value="2"/>
</dbReference>
<feature type="compositionally biased region" description="Basic and acidic residues" evidence="11">
    <location>
        <begin position="121"/>
        <end position="136"/>
    </location>
</feature>
<keyword evidence="7" id="KW-0508">mRNA splicing</keyword>
<dbReference type="Gene3D" id="3.30.70.330">
    <property type="match status" value="2"/>
</dbReference>
<sequence>MEKMEGVQVAHSGNAPNATVYVRNLEERIKIDLLVETLRDIFESCGEIVDIVAKKSLKRKGQAFIVFDDPASAAQAVEDIQGFEVFGKPMQLAFARTPSDETVKRKGTEEEFEAHKRRRLTEKERKQAAEAKEAQNKPKRPAGAAEPQKPRPAKTGAAAIPDEYLPPNKILFLQNLPKDVDADALTAIFERFDGFQEIRAVPFKPMAFAEFDTEQQAITAKEATANMQVGAENKPMKVTFQRQ</sequence>
<dbReference type="Proteomes" id="UP000800200">
    <property type="component" value="Unassembled WGS sequence"/>
</dbReference>
<name>A0A6A6EB62_9PEZI</name>
<feature type="domain" description="RRM" evidence="12">
    <location>
        <begin position="169"/>
        <end position="243"/>
    </location>
</feature>
<dbReference type="OrthoDB" id="266020at2759"/>
<dbReference type="GO" id="GO:0030532">
    <property type="term" value="C:small nuclear ribonucleoprotein complex"/>
    <property type="evidence" value="ECO:0007669"/>
    <property type="project" value="UniProtKB-ARBA"/>
</dbReference>
<dbReference type="GO" id="GO:0008380">
    <property type="term" value="P:RNA splicing"/>
    <property type="evidence" value="ECO:0007669"/>
    <property type="project" value="UniProtKB-KW"/>
</dbReference>
<comment type="subcellular location">
    <subcellularLocation>
        <location evidence="1">Nucleus</location>
    </subcellularLocation>
</comment>
<organism evidence="13 14">
    <name type="scientific">Zopfia rhizophila CBS 207.26</name>
    <dbReference type="NCBI Taxonomy" id="1314779"/>
    <lineage>
        <taxon>Eukaryota</taxon>
        <taxon>Fungi</taxon>
        <taxon>Dikarya</taxon>
        <taxon>Ascomycota</taxon>
        <taxon>Pezizomycotina</taxon>
        <taxon>Dothideomycetes</taxon>
        <taxon>Dothideomycetes incertae sedis</taxon>
        <taxon>Zopfiaceae</taxon>
        <taxon>Zopfia</taxon>
    </lineage>
</organism>
<dbReference type="FunFam" id="3.30.70.330:FF:000029">
    <property type="entry name" value="U2 small nuclear ribonucleoprotein B"/>
    <property type="match status" value="1"/>
</dbReference>
<evidence type="ECO:0000256" key="10">
    <source>
        <dbReference type="PROSITE-ProRule" id="PRU00176"/>
    </source>
</evidence>
<dbReference type="InterPro" id="IPR000504">
    <property type="entry name" value="RRM_dom"/>
</dbReference>
<evidence type="ECO:0000256" key="4">
    <source>
        <dbReference type="ARBA" id="ARBA00022728"/>
    </source>
</evidence>